<proteinExistence type="predicted"/>
<dbReference type="AlphaFoldDB" id="A0A1P8MT18"/>
<dbReference type="KEGG" id="tom:BWR18_05390"/>
<feature type="compositionally biased region" description="Polar residues" evidence="1">
    <location>
        <begin position="223"/>
        <end position="235"/>
    </location>
</feature>
<organism evidence="4 5">
    <name type="scientific">Tateyamaria omphalii</name>
    <dbReference type="NCBI Taxonomy" id="299262"/>
    <lineage>
        <taxon>Bacteria</taxon>
        <taxon>Pseudomonadati</taxon>
        <taxon>Pseudomonadota</taxon>
        <taxon>Alphaproteobacteria</taxon>
        <taxon>Rhodobacterales</taxon>
        <taxon>Roseobacteraceae</taxon>
        <taxon>Tateyamaria</taxon>
    </lineage>
</organism>
<keyword evidence="2" id="KW-0732">Signal</keyword>
<feature type="signal peptide" evidence="2">
    <location>
        <begin position="1"/>
        <end position="22"/>
    </location>
</feature>
<dbReference type="Pfam" id="PF10988">
    <property type="entry name" value="DUF2807"/>
    <property type="match status" value="1"/>
</dbReference>
<reference evidence="4 5" key="1">
    <citation type="submission" date="2017-01" db="EMBL/GenBank/DDBJ databases">
        <title>Complete genome of Tateyamaria omphalii DOK1-4 isolated from seawater in Dokdo.</title>
        <authorList>
            <person name="Kim J.H."/>
            <person name="Chi W.-J."/>
        </authorList>
    </citation>
    <scope>NUCLEOTIDE SEQUENCE [LARGE SCALE GENOMIC DNA]</scope>
    <source>
        <strain evidence="4 5">DOK1-4</strain>
    </source>
</reference>
<evidence type="ECO:0000259" key="3">
    <source>
        <dbReference type="Pfam" id="PF10988"/>
    </source>
</evidence>
<feature type="domain" description="Putative auto-transporter adhesin head GIN" evidence="3">
    <location>
        <begin position="32"/>
        <end position="217"/>
    </location>
</feature>
<gene>
    <name evidence="4" type="ORF">BWR18_05390</name>
</gene>
<dbReference type="Proteomes" id="UP000186336">
    <property type="component" value="Chromosome"/>
</dbReference>
<name>A0A1P8MT18_9RHOB</name>
<evidence type="ECO:0000313" key="5">
    <source>
        <dbReference type="Proteomes" id="UP000186336"/>
    </source>
</evidence>
<evidence type="ECO:0000256" key="2">
    <source>
        <dbReference type="SAM" id="SignalP"/>
    </source>
</evidence>
<dbReference type="InterPro" id="IPR021255">
    <property type="entry name" value="DUF2807"/>
</dbReference>
<evidence type="ECO:0000313" key="4">
    <source>
        <dbReference type="EMBL" id="APX11184.1"/>
    </source>
</evidence>
<sequence>MRPSCYVVSALCAVALASPLAARETVHNLTGFSKIVASDHVKVEVFSGSDFSVVSDVSGTARAQRLVVEQDGDTLVISRKGRSSMILMGMADYYTVTVHLPALTAITANRGVYVEASGTFPDMFQAKTSSGAEVDVDGLEAANVILAASSGSDLDVRGTCGSLLVEASSGSEIDAEDFECKDVEAKASSGADIEVYATGALLARASSGGDIDVGGAPVDTKINESSGGDVSLPGS</sequence>
<dbReference type="Gene3D" id="2.160.20.120">
    <property type="match status" value="1"/>
</dbReference>
<dbReference type="EMBL" id="CP019312">
    <property type="protein sequence ID" value="APX11184.1"/>
    <property type="molecule type" value="Genomic_DNA"/>
</dbReference>
<accession>A0A1P8MT18</accession>
<protein>
    <recommendedName>
        <fullName evidence="3">Putative auto-transporter adhesin head GIN domain-containing protein</fullName>
    </recommendedName>
</protein>
<dbReference type="OrthoDB" id="7842881at2"/>
<dbReference type="STRING" id="299262.BWR18_05390"/>
<feature type="chain" id="PRO_5012772023" description="Putative auto-transporter adhesin head GIN domain-containing protein" evidence="2">
    <location>
        <begin position="23"/>
        <end position="235"/>
    </location>
</feature>
<dbReference type="RefSeq" id="WP_076627048.1">
    <property type="nucleotide sequence ID" value="NZ_CP019312.1"/>
</dbReference>
<keyword evidence="5" id="KW-1185">Reference proteome</keyword>
<feature type="region of interest" description="Disordered" evidence="1">
    <location>
        <begin position="206"/>
        <end position="235"/>
    </location>
</feature>
<evidence type="ECO:0000256" key="1">
    <source>
        <dbReference type="SAM" id="MobiDB-lite"/>
    </source>
</evidence>